<dbReference type="EMBL" id="BAAAFH010000025">
    <property type="protein sequence ID" value="GAA0877018.1"/>
    <property type="molecule type" value="Genomic_DNA"/>
</dbReference>
<evidence type="ECO:0000313" key="1">
    <source>
        <dbReference type="EMBL" id="GAA0877018.1"/>
    </source>
</evidence>
<comment type="caution">
    <text evidence="1">The sequence shown here is derived from an EMBL/GenBank/DDBJ whole genome shotgun (WGS) entry which is preliminary data.</text>
</comment>
<accession>A0ABN1MV99</accession>
<protein>
    <submittedName>
        <fullName evidence="1">Uncharacterized protein</fullName>
    </submittedName>
</protein>
<organism evidence="1 2">
    <name type="scientific">Wandonia haliotis</name>
    <dbReference type="NCBI Taxonomy" id="574963"/>
    <lineage>
        <taxon>Bacteria</taxon>
        <taxon>Pseudomonadati</taxon>
        <taxon>Bacteroidota</taxon>
        <taxon>Flavobacteriia</taxon>
        <taxon>Flavobacteriales</taxon>
        <taxon>Crocinitomicaceae</taxon>
        <taxon>Wandonia</taxon>
    </lineage>
</organism>
<proteinExistence type="predicted"/>
<gene>
    <name evidence="1" type="ORF">GCM10009118_34280</name>
</gene>
<keyword evidence="2" id="KW-1185">Reference proteome</keyword>
<name>A0ABN1MV99_9FLAO</name>
<reference evidence="1 2" key="1">
    <citation type="journal article" date="2019" name="Int. J. Syst. Evol. Microbiol.">
        <title>The Global Catalogue of Microorganisms (GCM) 10K type strain sequencing project: providing services to taxonomists for standard genome sequencing and annotation.</title>
        <authorList>
            <consortium name="The Broad Institute Genomics Platform"/>
            <consortium name="The Broad Institute Genome Sequencing Center for Infectious Disease"/>
            <person name="Wu L."/>
            <person name="Ma J."/>
        </authorList>
    </citation>
    <scope>NUCLEOTIDE SEQUENCE [LARGE SCALE GENOMIC DNA]</scope>
    <source>
        <strain evidence="1 2">JCM 16083</strain>
    </source>
</reference>
<sequence>MLSFKNDFSNNMKKIGLIFLVVCFKTYFSFAQVSVKELGKNNLTIQVFPHDIEYDSVYQFNSYNRISLSFGSYGEIEKPKEYFKKTKHFVERVIKQFSFQSIDTLEVFFEYIDKVPSEVFQWKKIRNLKVWTPSIFPSLKFEYKGNECSLGKIDKLFLLGKIDVSFSLLTSLEVSELVLSDIEHLHFRGENQSVEKVQLVANASDWKLIKRVVGYFPKARIDIINPVMYRFVDIYNIEPLDWGW</sequence>
<dbReference type="Proteomes" id="UP001501126">
    <property type="component" value="Unassembled WGS sequence"/>
</dbReference>
<evidence type="ECO:0000313" key="2">
    <source>
        <dbReference type="Proteomes" id="UP001501126"/>
    </source>
</evidence>